<accession>A0A3S4YJG2</accession>
<dbReference type="Proteomes" id="UP000270487">
    <property type="component" value="Chromosome"/>
</dbReference>
<dbReference type="Gene3D" id="2.60.40.10">
    <property type="entry name" value="Immunoglobulins"/>
    <property type="match status" value="2"/>
</dbReference>
<evidence type="ECO:0000256" key="3">
    <source>
        <dbReference type="ARBA" id="ARBA00022729"/>
    </source>
</evidence>
<evidence type="ECO:0000259" key="7">
    <source>
        <dbReference type="Pfam" id="PF00345"/>
    </source>
</evidence>
<keyword evidence="3 6" id="KW-0732">Signal</keyword>
<keyword evidence="4" id="KW-0574">Periplasm</keyword>
<dbReference type="SUPFAM" id="SSF49584">
    <property type="entry name" value="Periplasmic chaperone C-domain"/>
    <property type="match status" value="1"/>
</dbReference>
<dbReference type="GO" id="GO:0071555">
    <property type="term" value="P:cell wall organization"/>
    <property type="evidence" value="ECO:0007669"/>
    <property type="project" value="InterPro"/>
</dbReference>
<dbReference type="InterPro" id="IPR016148">
    <property type="entry name" value="Pili_assmbl_chaperone_C"/>
</dbReference>
<dbReference type="InterPro" id="IPR001829">
    <property type="entry name" value="Pili_assmbl_chaperone_bac"/>
</dbReference>
<evidence type="ECO:0000313" key="10">
    <source>
        <dbReference type="Proteomes" id="UP000270487"/>
    </source>
</evidence>
<comment type="subcellular location">
    <subcellularLocation>
        <location evidence="1">Periplasm</location>
    </subcellularLocation>
</comment>
<dbReference type="InterPro" id="IPR016147">
    <property type="entry name" value="Pili_assmbl_chaperone_N"/>
</dbReference>
<feature type="domain" description="Pili assembly chaperone N-terminal" evidence="7">
    <location>
        <begin position="32"/>
        <end position="156"/>
    </location>
</feature>
<organism evidence="9 10">
    <name type="scientific">Serratia fonticola</name>
    <dbReference type="NCBI Taxonomy" id="47917"/>
    <lineage>
        <taxon>Bacteria</taxon>
        <taxon>Pseudomonadati</taxon>
        <taxon>Pseudomonadota</taxon>
        <taxon>Gammaproteobacteria</taxon>
        <taxon>Enterobacterales</taxon>
        <taxon>Yersiniaceae</taxon>
        <taxon>Serratia</taxon>
    </lineage>
</organism>
<dbReference type="Pfam" id="PF02753">
    <property type="entry name" value="PapD_C"/>
    <property type="match status" value="1"/>
</dbReference>
<dbReference type="InterPro" id="IPR036316">
    <property type="entry name" value="Pili_assmbl_chap_C_dom_sf"/>
</dbReference>
<evidence type="ECO:0000256" key="5">
    <source>
        <dbReference type="ARBA" id="ARBA00023186"/>
    </source>
</evidence>
<dbReference type="PANTHER" id="PTHR30251:SF2">
    <property type="entry name" value="FIMBRIAL CHAPERONE YADV-RELATED"/>
    <property type="match status" value="1"/>
</dbReference>
<evidence type="ECO:0000256" key="2">
    <source>
        <dbReference type="ARBA" id="ARBA00007399"/>
    </source>
</evidence>
<comment type="similarity">
    <text evidence="2">Belongs to the periplasmic pilus chaperone family.</text>
</comment>
<evidence type="ECO:0000259" key="8">
    <source>
        <dbReference type="Pfam" id="PF02753"/>
    </source>
</evidence>
<dbReference type="AlphaFoldDB" id="A0A3S4YJG2"/>
<dbReference type="InterPro" id="IPR008962">
    <property type="entry name" value="PapD-like_sf"/>
</dbReference>
<gene>
    <name evidence="9" type="primary">fimC_1</name>
    <name evidence="9" type="ORF">NCTC13193_00137</name>
</gene>
<dbReference type="PRINTS" id="PR00969">
    <property type="entry name" value="CHAPERONPILI"/>
</dbReference>
<dbReference type="InterPro" id="IPR050643">
    <property type="entry name" value="Periplasmic_pilus_chap"/>
</dbReference>
<dbReference type="GO" id="GO:0030288">
    <property type="term" value="C:outer membrane-bounded periplasmic space"/>
    <property type="evidence" value="ECO:0007669"/>
    <property type="project" value="InterPro"/>
</dbReference>
<evidence type="ECO:0000256" key="6">
    <source>
        <dbReference type="SAM" id="SignalP"/>
    </source>
</evidence>
<reference evidence="9 10" key="1">
    <citation type="submission" date="2018-12" db="EMBL/GenBank/DDBJ databases">
        <authorList>
            <consortium name="Pathogen Informatics"/>
        </authorList>
    </citation>
    <scope>NUCLEOTIDE SEQUENCE [LARGE SCALE GENOMIC DNA]</scope>
    <source>
        <strain evidence="9 10">NCTC13193</strain>
    </source>
</reference>
<evidence type="ECO:0000256" key="4">
    <source>
        <dbReference type="ARBA" id="ARBA00022764"/>
    </source>
</evidence>
<feature type="signal peptide" evidence="6">
    <location>
        <begin position="1"/>
        <end position="23"/>
    </location>
</feature>
<evidence type="ECO:0000313" key="9">
    <source>
        <dbReference type="EMBL" id="VEI61989.1"/>
    </source>
</evidence>
<dbReference type="EMBL" id="LR134492">
    <property type="protein sequence ID" value="VEI61989.1"/>
    <property type="molecule type" value="Genomic_DNA"/>
</dbReference>
<dbReference type="SUPFAM" id="SSF49354">
    <property type="entry name" value="PapD-like"/>
    <property type="match status" value="1"/>
</dbReference>
<feature type="chain" id="PRO_5018739693" evidence="6">
    <location>
        <begin position="24"/>
        <end position="244"/>
    </location>
</feature>
<proteinExistence type="inferred from homology"/>
<name>A0A3S4YJG2_SERFO</name>
<dbReference type="InterPro" id="IPR013783">
    <property type="entry name" value="Ig-like_fold"/>
</dbReference>
<sequence length="244" mass="27025">MKYPIYLLMGLCLLVNKMGLAQAQDNASPGISFYVLRVIYPEGEKQGVTLTAYNKSPAPYLMQSWIRPVDPATGDVDLNWHGTPVMPFIVTPPLARLEANGELALRIRRNDMPLPNDRESVFFISMKALPTQQPDGEQMVMTVVSNIKLFYRPAGLVKRAVADMAPKLTFSRAGDQLTATNPTPYWLTFSRLAVGNVALDKPALRLMVPPFGKQSYTLPATASGKVSWQLIDEDGWDTPVAQQD</sequence>
<dbReference type="Pfam" id="PF00345">
    <property type="entry name" value="PapD_N"/>
    <property type="match status" value="1"/>
</dbReference>
<protein>
    <submittedName>
        <fullName evidence="9">Chaperone protein fimC</fullName>
    </submittedName>
</protein>
<dbReference type="PANTHER" id="PTHR30251">
    <property type="entry name" value="PILUS ASSEMBLY CHAPERONE"/>
    <property type="match status" value="1"/>
</dbReference>
<keyword evidence="5" id="KW-0143">Chaperone</keyword>
<evidence type="ECO:0000256" key="1">
    <source>
        <dbReference type="ARBA" id="ARBA00004418"/>
    </source>
</evidence>
<feature type="domain" description="Pili assembly chaperone C-terminal" evidence="8">
    <location>
        <begin position="180"/>
        <end position="235"/>
    </location>
</feature>